<name>A0A2K8N3B4_9BACL</name>
<dbReference type="PANTHER" id="PTHR21139:SF42">
    <property type="entry name" value="TRIOSEPHOSPHATE ISOMERASE"/>
    <property type="match status" value="1"/>
</dbReference>
<dbReference type="Proteomes" id="UP000231932">
    <property type="component" value="Chromosome"/>
</dbReference>
<dbReference type="UniPathway" id="UPA00138"/>
<feature type="binding site" evidence="9">
    <location>
        <position position="178"/>
    </location>
    <ligand>
        <name>substrate</name>
    </ligand>
</feature>
<evidence type="ECO:0000313" key="12">
    <source>
        <dbReference type="Proteomes" id="UP000231932"/>
    </source>
</evidence>
<dbReference type="KEGG" id="kyr:CVV65_02615"/>
<keyword evidence="5 9" id="KW-0312">Gluconeogenesis</keyword>
<evidence type="ECO:0000256" key="10">
    <source>
        <dbReference type="RuleBase" id="RU363013"/>
    </source>
</evidence>
<evidence type="ECO:0000256" key="4">
    <source>
        <dbReference type="ARBA" id="ARBA00019397"/>
    </source>
</evidence>
<keyword evidence="12" id="KW-1185">Reference proteome</keyword>
<dbReference type="InterPro" id="IPR035990">
    <property type="entry name" value="TIM_sf"/>
</dbReference>
<evidence type="ECO:0000256" key="3">
    <source>
        <dbReference type="ARBA" id="ARBA00011940"/>
    </source>
</evidence>
<dbReference type="CDD" id="cd00311">
    <property type="entry name" value="TIM"/>
    <property type="match status" value="1"/>
</dbReference>
<dbReference type="UniPathway" id="UPA00109">
    <property type="reaction ID" value="UER00189"/>
</dbReference>
<accession>A0A2K8N3B4</accession>
<keyword evidence="7 9" id="KW-0324">Glycolysis</keyword>
<proteinExistence type="inferred from homology"/>
<organism evidence="11 12">
    <name type="scientific">Kyrpidia spormannii</name>
    <dbReference type="NCBI Taxonomy" id="2055160"/>
    <lineage>
        <taxon>Bacteria</taxon>
        <taxon>Bacillati</taxon>
        <taxon>Bacillota</taxon>
        <taxon>Bacilli</taxon>
        <taxon>Bacillales</taxon>
        <taxon>Alicyclobacillaceae</taxon>
        <taxon>Kyrpidia</taxon>
    </lineage>
</organism>
<evidence type="ECO:0000256" key="8">
    <source>
        <dbReference type="ARBA" id="ARBA00023235"/>
    </source>
</evidence>
<evidence type="ECO:0000256" key="1">
    <source>
        <dbReference type="ARBA" id="ARBA00004680"/>
    </source>
</evidence>
<dbReference type="InterPro" id="IPR020861">
    <property type="entry name" value="Triosephosphate_isomerase_AS"/>
</dbReference>
<dbReference type="OrthoDB" id="9809429at2"/>
<dbReference type="RefSeq" id="WP_100666823.1">
    <property type="nucleotide sequence ID" value="NZ_CP024955.1"/>
</dbReference>
<dbReference type="NCBIfam" id="TIGR00419">
    <property type="entry name" value="tim"/>
    <property type="match status" value="1"/>
</dbReference>
<feature type="active site" description="Electrophile" evidence="9">
    <location>
        <position position="100"/>
    </location>
</feature>
<keyword evidence="8 9" id="KW-0413">Isomerase</keyword>
<comment type="subcellular location">
    <subcellularLocation>
        <location evidence="9 10">Cytoplasm</location>
    </subcellularLocation>
</comment>
<dbReference type="Pfam" id="PF00121">
    <property type="entry name" value="TIM"/>
    <property type="match status" value="1"/>
</dbReference>
<dbReference type="PROSITE" id="PS00171">
    <property type="entry name" value="TIM_1"/>
    <property type="match status" value="1"/>
</dbReference>
<sequence>MNAARKPLLAANWKMNKTPEEALSFWHEFSGRLSGETGRVEVVICPPYPALPALQGADLRARGVYLGAQNVHWESRGAFTGEVSPGMLRAVGCSHVIVGHSERRAYFGESDEAVKRKLRAALEEGMTPILCVGETLEQRTAGRAEEVVAAQLTAALEGLDTGRAARVVVAYEPVWAIGTGRSAESRDAGEMAAAVRRRLRELAGPAAEEIRILYGGSVAPDNFAQFLAEAEVDGGLVGTASLRPESFFALVASAAKAATAQAGEGEAQ</sequence>
<dbReference type="AlphaFoldDB" id="A0A2K8N3B4"/>
<dbReference type="GO" id="GO:0046166">
    <property type="term" value="P:glyceraldehyde-3-phosphate biosynthetic process"/>
    <property type="evidence" value="ECO:0007669"/>
    <property type="project" value="TreeGrafter"/>
</dbReference>
<feature type="binding site" evidence="9">
    <location>
        <position position="217"/>
    </location>
    <ligand>
        <name>substrate</name>
    </ligand>
</feature>
<comment type="caution">
    <text evidence="9">Lacks conserved residue(s) required for the propagation of feature annotation.</text>
</comment>
<comment type="pathway">
    <text evidence="9 10">Carbohydrate biosynthesis; gluconeogenesis.</text>
</comment>
<comment type="catalytic activity">
    <reaction evidence="9 10">
        <text>D-glyceraldehyde 3-phosphate = dihydroxyacetone phosphate</text>
        <dbReference type="Rhea" id="RHEA:18585"/>
        <dbReference type="ChEBI" id="CHEBI:57642"/>
        <dbReference type="ChEBI" id="CHEBI:59776"/>
        <dbReference type="EC" id="5.3.1.1"/>
    </reaction>
</comment>
<dbReference type="InterPro" id="IPR013785">
    <property type="entry name" value="Aldolase_TIM"/>
</dbReference>
<dbReference type="EC" id="5.3.1.1" evidence="3 9"/>
<dbReference type="GO" id="GO:0005829">
    <property type="term" value="C:cytosol"/>
    <property type="evidence" value="ECO:0007669"/>
    <property type="project" value="TreeGrafter"/>
</dbReference>
<protein>
    <recommendedName>
        <fullName evidence="4 9">Triosephosphate isomerase</fullName>
        <shortName evidence="9">TIM</shortName>
        <shortName evidence="9">TPI</shortName>
        <ecNumber evidence="3 9">5.3.1.1</ecNumber>
    </recommendedName>
    <alternativeName>
        <fullName evidence="9">Triose-phosphate isomerase</fullName>
    </alternativeName>
</protein>
<dbReference type="HAMAP" id="MF_00147_B">
    <property type="entry name" value="TIM_B"/>
    <property type="match status" value="1"/>
</dbReference>
<dbReference type="PROSITE" id="PS51440">
    <property type="entry name" value="TIM_2"/>
    <property type="match status" value="1"/>
</dbReference>
<evidence type="ECO:0000256" key="9">
    <source>
        <dbReference type="HAMAP-Rule" id="MF_00147"/>
    </source>
</evidence>
<keyword evidence="6 9" id="KW-0963">Cytoplasm</keyword>
<comment type="pathway">
    <text evidence="1 9 10">Carbohydrate degradation; glycolysis; D-glyceraldehyde 3-phosphate from glycerone phosphate: step 1/1.</text>
</comment>
<feature type="binding site" evidence="9">
    <location>
        <begin position="12"/>
        <end position="14"/>
    </location>
    <ligand>
        <name>substrate</name>
    </ligand>
</feature>
<dbReference type="SUPFAM" id="SSF51351">
    <property type="entry name" value="Triosephosphate isomerase (TIM)"/>
    <property type="match status" value="1"/>
</dbReference>
<dbReference type="EMBL" id="CP024955">
    <property type="protein sequence ID" value="ATY83988.1"/>
    <property type="molecule type" value="Genomic_DNA"/>
</dbReference>
<dbReference type="GO" id="GO:0019563">
    <property type="term" value="P:glycerol catabolic process"/>
    <property type="evidence" value="ECO:0007669"/>
    <property type="project" value="TreeGrafter"/>
</dbReference>
<evidence type="ECO:0000256" key="2">
    <source>
        <dbReference type="ARBA" id="ARBA00007422"/>
    </source>
</evidence>
<evidence type="ECO:0000313" key="11">
    <source>
        <dbReference type="EMBL" id="ATY83988.1"/>
    </source>
</evidence>
<dbReference type="GO" id="GO:0006096">
    <property type="term" value="P:glycolytic process"/>
    <property type="evidence" value="ECO:0007669"/>
    <property type="project" value="UniProtKB-UniRule"/>
</dbReference>
<dbReference type="FunFam" id="3.20.20.70:FF:000016">
    <property type="entry name" value="Triosephosphate isomerase"/>
    <property type="match status" value="1"/>
</dbReference>
<gene>
    <name evidence="9" type="primary">tpiA</name>
    <name evidence="11" type="ORF">CVV65_02615</name>
</gene>
<evidence type="ECO:0000256" key="7">
    <source>
        <dbReference type="ARBA" id="ARBA00023152"/>
    </source>
</evidence>
<feature type="active site" description="Proton acceptor" evidence="9">
    <location>
        <position position="172"/>
    </location>
</feature>
<dbReference type="GO" id="GO:0004807">
    <property type="term" value="F:triose-phosphate isomerase activity"/>
    <property type="evidence" value="ECO:0007669"/>
    <property type="project" value="UniProtKB-UniRule"/>
</dbReference>
<dbReference type="InterPro" id="IPR000652">
    <property type="entry name" value="Triosephosphate_isomerase"/>
</dbReference>
<dbReference type="PANTHER" id="PTHR21139">
    <property type="entry name" value="TRIOSEPHOSPHATE ISOMERASE"/>
    <property type="match status" value="1"/>
</dbReference>
<comment type="similarity">
    <text evidence="2 9 10">Belongs to the triosephosphate isomerase family.</text>
</comment>
<reference evidence="12" key="1">
    <citation type="submission" date="2017-11" db="EMBL/GenBank/DDBJ databases">
        <title>Complete Genome Sequence of Kyrpidia sp. Strain EA-1, a thermophilic, hydrogen-oxidizing Bacterium, isolated from the Azores.</title>
        <authorList>
            <person name="Reiner J.E."/>
            <person name="Lapp C.J."/>
            <person name="Bunk B."/>
            <person name="Gescher J."/>
        </authorList>
    </citation>
    <scope>NUCLEOTIDE SEQUENCE [LARGE SCALE GENOMIC DNA]</scope>
    <source>
        <strain evidence="12">EA-1</strain>
    </source>
</reference>
<dbReference type="Gene3D" id="3.20.20.70">
    <property type="entry name" value="Aldolase class I"/>
    <property type="match status" value="1"/>
</dbReference>
<evidence type="ECO:0000256" key="6">
    <source>
        <dbReference type="ARBA" id="ARBA00022490"/>
    </source>
</evidence>
<dbReference type="InterPro" id="IPR022896">
    <property type="entry name" value="TrioseP_Isoase_bac/euk"/>
</dbReference>
<evidence type="ECO:0000256" key="5">
    <source>
        <dbReference type="ARBA" id="ARBA00022432"/>
    </source>
</evidence>
<comment type="function">
    <text evidence="9">Involved in the gluconeogenesis. Catalyzes stereospecifically the conversion of dihydroxyacetone phosphate (DHAP) to D-glyceraldehyde-3-phosphate (G3P).</text>
</comment>
<dbReference type="GO" id="GO:0006094">
    <property type="term" value="P:gluconeogenesis"/>
    <property type="evidence" value="ECO:0007669"/>
    <property type="project" value="UniProtKB-UniRule"/>
</dbReference>
<comment type="subunit">
    <text evidence="9 10">Homodimer.</text>
</comment>